<name>A0A1M6LZC0_9BACT</name>
<evidence type="ECO:0000313" key="4">
    <source>
        <dbReference type="Proteomes" id="UP000184418"/>
    </source>
</evidence>
<proteinExistence type="predicted"/>
<dbReference type="Pfam" id="PF18962">
    <property type="entry name" value="Por_Secre_tail"/>
    <property type="match status" value="1"/>
</dbReference>
<protein>
    <submittedName>
        <fullName evidence="3">Por secretion system C-terminal sorting domain-containing protein</fullName>
    </submittedName>
</protein>
<feature type="signal peptide" evidence="1">
    <location>
        <begin position="1"/>
        <end position="18"/>
    </location>
</feature>
<evidence type="ECO:0000259" key="2">
    <source>
        <dbReference type="Pfam" id="PF18962"/>
    </source>
</evidence>
<evidence type="ECO:0000256" key="1">
    <source>
        <dbReference type="SAM" id="SignalP"/>
    </source>
</evidence>
<dbReference type="OrthoDB" id="976933at2"/>
<feature type="chain" id="PRO_5012997312" evidence="1">
    <location>
        <begin position="19"/>
        <end position="251"/>
    </location>
</feature>
<gene>
    <name evidence="3" type="ORF">SAMN02745146_0109</name>
</gene>
<dbReference type="STRING" id="1121955.SAMN02745146_0109"/>
<reference evidence="3 4" key="1">
    <citation type="submission" date="2016-11" db="EMBL/GenBank/DDBJ databases">
        <authorList>
            <person name="Jaros S."/>
            <person name="Januszkiewicz K."/>
            <person name="Wedrychowicz H."/>
        </authorList>
    </citation>
    <scope>NUCLEOTIDE SEQUENCE [LARGE SCALE GENOMIC DNA]</scope>
    <source>
        <strain evidence="3 4">DSM 21074</strain>
    </source>
</reference>
<feature type="domain" description="Secretion system C-terminal sorting" evidence="2">
    <location>
        <begin position="175"/>
        <end position="249"/>
    </location>
</feature>
<dbReference type="Proteomes" id="UP000184418">
    <property type="component" value="Unassembled WGS sequence"/>
</dbReference>
<dbReference type="EMBL" id="FQYN01000010">
    <property type="protein sequence ID" value="SHJ76440.1"/>
    <property type="molecule type" value="Genomic_DNA"/>
</dbReference>
<dbReference type="RefSeq" id="WP_073112316.1">
    <property type="nucleotide sequence ID" value="NZ_FQYN01000010.1"/>
</dbReference>
<accession>A0A1M6LZC0</accession>
<evidence type="ECO:0000313" key="3">
    <source>
        <dbReference type="EMBL" id="SHJ76440.1"/>
    </source>
</evidence>
<organism evidence="3 4">
    <name type="scientific">Hymenobacter daecheongensis DSM 21074</name>
    <dbReference type="NCBI Taxonomy" id="1121955"/>
    <lineage>
        <taxon>Bacteria</taxon>
        <taxon>Pseudomonadati</taxon>
        <taxon>Bacteroidota</taxon>
        <taxon>Cytophagia</taxon>
        <taxon>Cytophagales</taxon>
        <taxon>Hymenobacteraceae</taxon>
        <taxon>Hymenobacter</taxon>
    </lineage>
</organism>
<dbReference type="AlphaFoldDB" id="A0A1M6LZC0"/>
<dbReference type="InterPro" id="IPR026444">
    <property type="entry name" value="Secre_tail"/>
</dbReference>
<keyword evidence="1" id="KW-0732">Signal</keyword>
<dbReference type="NCBIfam" id="TIGR04183">
    <property type="entry name" value="Por_Secre_tail"/>
    <property type="match status" value="1"/>
</dbReference>
<keyword evidence="4" id="KW-1185">Reference proteome</keyword>
<sequence>MRKALLALALMTSSIASAQITLERKYPILVEPFKLANGDLKYIGAVEATHQVNIYNANHSLLRQVAVPVAAGQRVSYVEYASDRLFNTNNTLEFIVYLNTTSVNTTRVMDETGAVLLSVDSCSYVSVHNTAVGTKMIAYPQLAQGDLYSKVYSLAGTYTPLRTANKADDLIAGPYPNPTTQSIRLPYTVKPGEVATLQVLDMSGRVVKSYQVDAAFDHLLLNAHELRGGAYVYRVTSAAGTGPGKKFIVRH</sequence>